<evidence type="ECO:0000256" key="4">
    <source>
        <dbReference type="HAMAP-Rule" id="MF_00528"/>
    </source>
</evidence>
<dbReference type="InterPro" id="IPR029001">
    <property type="entry name" value="ITPase-like_fam"/>
</dbReference>
<accession>A0A5S9MY77</accession>
<name>A0A5S9MY77_9GAMM</name>
<protein>
    <recommendedName>
        <fullName evidence="4">dTTP/UTP pyrophosphatase</fullName>
        <shortName evidence="4">dTTPase/UTPase</shortName>
        <ecNumber evidence="4">3.6.1.9</ecNumber>
    </recommendedName>
    <alternativeName>
        <fullName evidence="4">Nucleoside triphosphate pyrophosphatase</fullName>
    </alternativeName>
    <alternativeName>
        <fullName evidence="4">Nucleotide pyrophosphatase</fullName>
        <shortName evidence="4">Nucleotide PPase</shortName>
    </alternativeName>
</protein>
<dbReference type="GO" id="GO:0047429">
    <property type="term" value="F:nucleoside triphosphate diphosphatase activity"/>
    <property type="evidence" value="ECO:0007669"/>
    <property type="project" value="UniProtKB-EC"/>
</dbReference>
<comment type="subcellular location">
    <subcellularLocation>
        <location evidence="4">Cytoplasm</location>
    </subcellularLocation>
</comment>
<keyword evidence="2 4" id="KW-0378">Hydrolase</keyword>
<keyword evidence="6" id="KW-1185">Reference proteome</keyword>
<dbReference type="EC" id="3.6.1.9" evidence="4"/>
<organism evidence="5 6">
    <name type="scientific">BD1-7 clade bacterium</name>
    <dbReference type="NCBI Taxonomy" id="2029982"/>
    <lineage>
        <taxon>Bacteria</taxon>
        <taxon>Pseudomonadati</taxon>
        <taxon>Pseudomonadota</taxon>
        <taxon>Gammaproteobacteria</taxon>
        <taxon>Cellvibrionales</taxon>
        <taxon>Spongiibacteraceae</taxon>
        <taxon>BD1-7 clade</taxon>
    </lineage>
</organism>
<feature type="site" description="Important for substrate specificity" evidence="4">
    <location>
        <position position="12"/>
    </location>
</feature>
<dbReference type="Proteomes" id="UP000441399">
    <property type="component" value="Unassembled WGS sequence"/>
</dbReference>
<dbReference type="InterPro" id="IPR003697">
    <property type="entry name" value="Maf-like"/>
</dbReference>
<evidence type="ECO:0000256" key="3">
    <source>
        <dbReference type="ARBA" id="ARBA00023080"/>
    </source>
</evidence>
<gene>
    <name evidence="5" type="primary">yhdE</name>
    <name evidence="5" type="ORF">OPDIPICF_00282</name>
</gene>
<comment type="function">
    <text evidence="4">Nucleoside triphosphate pyrophosphatase that hydrolyzes dTTP and UTP. May have a dual role in cell division arrest and in preventing the incorporation of modified nucleotides into cellular nucleic acids.</text>
</comment>
<evidence type="ECO:0000313" key="5">
    <source>
        <dbReference type="EMBL" id="CAA0081191.1"/>
    </source>
</evidence>
<dbReference type="Gene3D" id="3.90.950.10">
    <property type="match status" value="1"/>
</dbReference>
<dbReference type="GO" id="GO:0009117">
    <property type="term" value="P:nucleotide metabolic process"/>
    <property type="evidence" value="ECO:0007669"/>
    <property type="project" value="UniProtKB-KW"/>
</dbReference>
<keyword evidence="3 4" id="KW-0546">Nucleotide metabolism</keyword>
<comment type="cofactor">
    <cofactor evidence="1 4">
        <name>a divalent metal cation</name>
        <dbReference type="ChEBI" id="CHEBI:60240"/>
    </cofactor>
</comment>
<reference evidence="5 6" key="1">
    <citation type="submission" date="2019-11" db="EMBL/GenBank/DDBJ databases">
        <authorList>
            <person name="Holert J."/>
        </authorList>
    </citation>
    <scope>NUCLEOTIDE SEQUENCE [LARGE SCALE GENOMIC DNA]</scope>
    <source>
        <strain evidence="5">SB11_3</strain>
    </source>
</reference>
<evidence type="ECO:0000256" key="1">
    <source>
        <dbReference type="ARBA" id="ARBA00001968"/>
    </source>
</evidence>
<feature type="site" description="Important for substrate specificity" evidence="4">
    <location>
        <position position="71"/>
    </location>
</feature>
<feature type="active site" description="Proton acceptor" evidence="4">
    <location>
        <position position="70"/>
    </location>
</feature>
<feature type="site" description="Important for substrate specificity" evidence="4">
    <location>
        <position position="153"/>
    </location>
</feature>
<dbReference type="EMBL" id="CACSIO010000001">
    <property type="protein sequence ID" value="CAA0081191.1"/>
    <property type="molecule type" value="Genomic_DNA"/>
</dbReference>
<comment type="catalytic activity">
    <reaction evidence="4">
        <text>UTP + H2O = UMP + diphosphate + H(+)</text>
        <dbReference type="Rhea" id="RHEA:29395"/>
        <dbReference type="ChEBI" id="CHEBI:15377"/>
        <dbReference type="ChEBI" id="CHEBI:15378"/>
        <dbReference type="ChEBI" id="CHEBI:33019"/>
        <dbReference type="ChEBI" id="CHEBI:46398"/>
        <dbReference type="ChEBI" id="CHEBI:57865"/>
        <dbReference type="EC" id="3.6.1.9"/>
    </reaction>
</comment>
<dbReference type="NCBIfam" id="TIGR00172">
    <property type="entry name" value="maf"/>
    <property type="match status" value="1"/>
</dbReference>
<sequence>MLNIVLASASPRRLALLKQLGIDASVNVVDIDETPLRSEAAQDYVLRLAAEKSLAGSQQVNASDWVIGADTCICIDDSIIGKPDDYPHAQAIWQRLSGGWHQVCTAVAMTHQQRTQTLINVNHVCFDTINEEQMRAYWETGEPADKAGGYAIQGLAAAWIQEIRGSYTGIMGLPLFETRQLLIAAGYKTQL</sequence>
<dbReference type="Pfam" id="PF02545">
    <property type="entry name" value="Maf"/>
    <property type="match status" value="1"/>
</dbReference>
<dbReference type="PANTHER" id="PTHR43213:SF5">
    <property type="entry name" value="BIFUNCTIONAL DTTP_UTP PYROPHOSPHATASE_METHYLTRANSFERASE PROTEIN-RELATED"/>
    <property type="match status" value="1"/>
</dbReference>
<dbReference type="AlphaFoldDB" id="A0A5S9MY77"/>
<dbReference type="OrthoDB" id="9807767at2"/>
<comment type="catalytic activity">
    <reaction evidence="4">
        <text>dTTP + H2O = dTMP + diphosphate + H(+)</text>
        <dbReference type="Rhea" id="RHEA:28534"/>
        <dbReference type="ChEBI" id="CHEBI:15377"/>
        <dbReference type="ChEBI" id="CHEBI:15378"/>
        <dbReference type="ChEBI" id="CHEBI:33019"/>
        <dbReference type="ChEBI" id="CHEBI:37568"/>
        <dbReference type="ChEBI" id="CHEBI:63528"/>
        <dbReference type="EC" id="3.6.1.9"/>
    </reaction>
</comment>
<evidence type="ECO:0000256" key="2">
    <source>
        <dbReference type="ARBA" id="ARBA00022801"/>
    </source>
</evidence>
<dbReference type="PANTHER" id="PTHR43213">
    <property type="entry name" value="BIFUNCTIONAL DTTP/UTP PYROPHOSPHATASE/METHYLTRANSFERASE PROTEIN-RELATED"/>
    <property type="match status" value="1"/>
</dbReference>
<dbReference type="GO" id="GO:0005737">
    <property type="term" value="C:cytoplasm"/>
    <property type="evidence" value="ECO:0007669"/>
    <property type="project" value="UniProtKB-SubCell"/>
</dbReference>
<proteinExistence type="inferred from homology"/>
<dbReference type="SUPFAM" id="SSF52972">
    <property type="entry name" value="ITPase-like"/>
    <property type="match status" value="1"/>
</dbReference>
<comment type="similarity">
    <text evidence="4">Belongs to the Maf family. YhdE subfamily.</text>
</comment>
<dbReference type="CDD" id="cd00555">
    <property type="entry name" value="Maf"/>
    <property type="match status" value="1"/>
</dbReference>
<comment type="caution">
    <text evidence="4">Lacks conserved residue(s) required for the propagation of feature annotation.</text>
</comment>
<dbReference type="HAMAP" id="MF_00528">
    <property type="entry name" value="Maf"/>
    <property type="match status" value="1"/>
</dbReference>
<evidence type="ECO:0000313" key="6">
    <source>
        <dbReference type="Proteomes" id="UP000441399"/>
    </source>
</evidence>
<keyword evidence="4" id="KW-0963">Cytoplasm</keyword>
<dbReference type="PIRSF" id="PIRSF006305">
    <property type="entry name" value="Maf"/>
    <property type="match status" value="1"/>
</dbReference>